<dbReference type="EMBL" id="MK072270">
    <property type="protein sequence ID" value="AYV81338.1"/>
    <property type="molecule type" value="Genomic_DNA"/>
</dbReference>
<protein>
    <submittedName>
        <fullName evidence="1">Uncharacterized protein</fullName>
    </submittedName>
</protein>
<organism evidence="1">
    <name type="scientific">Harvfovirus sp</name>
    <dbReference type="NCBI Taxonomy" id="2487768"/>
    <lineage>
        <taxon>Viruses</taxon>
        <taxon>Varidnaviria</taxon>
        <taxon>Bamfordvirae</taxon>
        <taxon>Nucleocytoviricota</taxon>
        <taxon>Megaviricetes</taxon>
        <taxon>Imitervirales</taxon>
        <taxon>Mimiviridae</taxon>
        <taxon>Klosneuvirinae</taxon>
    </lineage>
</organism>
<evidence type="ECO:0000313" key="1">
    <source>
        <dbReference type="EMBL" id="AYV81338.1"/>
    </source>
</evidence>
<name>A0A3G5A283_9VIRU</name>
<gene>
    <name evidence="1" type="ORF">Harvfovirus28_3</name>
</gene>
<accession>A0A3G5A283</accession>
<sequence>MRCGWWVLVVVVVVVVGNLFGGNEEQDKLIMIDNEIPVDDSAEPITEEDRKFNFKMGKLIYPSRDVRYLGAKEDVFDKYTEFSRHRIMAFVFWVRYDDFLLQDIQQLKFVSMEDDNVVTFKFPRAHAVRRDAGGKWEEYNERIIIDKKFNGNFAEDTIAFQMVEIQLDKGDKSHVLAKLIQHEGIQNMSVWTNFKGNKISIRNLRPSTTIFEMKINVCNHLVPHGVQVTINLLVKRD</sequence>
<proteinExistence type="predicted"/>
<reference evidence="1" key="1">
    <citation type="submission" date="2018-10" db="EMBL/GenBank/DDBJ databases">
        <title>Hidden diversity of soil giant viruses.</title>
        <authorList>
            <person name="Schulz F."/>
            <person name="Alteio L."/>
            <person name="Goudeau D."/>
            <person name="Ryan E.M."/>
            <person name="Malmstrom R.R."/>
            <person name="Blanchard J."/>
            <person name="Woyke T."/>
        </authorList>
    </citation>
    <scope>NUCLEOTIDE SEQUENCE</scope>
    <source>
        <strain evidence="1">HAV1</strain>
    </source>
</reference>